<keyword evidence="6" id="KW-0723">Serine/threonine-protein kinase</keyword>
<dbReference type="EMBL" id="KL596650">
    <property type="protein sequence ID" value="KER31133.1"/>
    <property type="molecule type" value="Genomic_DNA"/>
</dbReference>
<keyword evidence="24" id="KW-1185">Reference proteome</keyword>
<dbReference type="InterPro" id="IPR000472">
    <property type="entry name" value="Activin_recp"/>
</dbReference>
<proteinExistence type="inferred from homology"/>
<dbReference type="GO" id="GO:0005886">
    <property type="term" value="C:plasma membrane"/>
    <property type="evidence" value="ECO:0007669"/>
    <property type="project" value="TreeGrafter"/>
</dbReference>
<keyword evidence="15 20" id="KW-1133">Transmembrane helix</keyword>
<dbReference type="EC" id="2.7.11.30" evidence="5"/>
<evidence type="ECO:0000256" key="14">
    <source>
        <dbReference type="ARBA" id="ARBA00022842"/>
    </source>
</evidence>
<dbReference type="PROSITE" id="PS00108">
    <property type="entry name" value="PROTEIN_KINASE_ST"/>
    <property type="match status" value="1"/>
</dbReference>
<dbReference type="Pfam" id="PF08515">
    <property type="entry name" value="TGF_beta_GS"/>
    <property type="match status" value="1"/>
</dbReference>
<dbReference type="PROSITE" id="PS00107">
    <property type="entry name" value="PROTEIN_KINASE_ATP"/>
    <property type="match status" value="1"/>
</dbReference>
<accession>A0A074ZUK3</accession>
<evidence type="ECO:0000313" key="24">
    <source>
        <dbReference type="Proteomes" id="UP000054324"/>
    </source>
</evidence>
<dbReference type="AlphaFoldDB" id="A0A074ZUK3"/>
<feature type="domain" description="Protein kinase" evidence="21">
    <location>
        <begin position="226"/>
        <end position="608"/>
    </location>
</feature>
<comment type="subcellular location">
    <subcellularLocation>
        <location evidence="3">Membrane</location>
        <topology evidence="3">Single-pass type I membrane protein</topology>
    </subcellularLocation>
</comment>
<dbReference type="PANTHER" id="PTHR23255">
    <property type="entry name" value="TRANSFORMING GROWTH FACTOR-BETA RECEPTOR TYPE I AND II"/>
    <property type="match status" value="1"/>
</dbReference>
<dbReference type="PROSITE" id="PS50011">
    <property type="entry name" value="PROTEIN_KINASE_DOM"/>
    <property type="match status" value="1"/>
</dbReference>
<evidence type="ECO:0000256" key="7">
    <source>
        <dbReference type="ARBA" id="ARBA00022679"/>
    </source>
</evidence>
<dbReference type="InterPro" id="IPR003605">
    <property type="entry name" value="GS_dom"/>
</dbReference>
<evidence type="ECO:0000256" key="1">
    <source>
        <dbReference type="ARBA" id="ARBA00001936"/>
    </source>
</evidence>
<feature type="transmembrane region" description="Helical" evidence="20">
    <location>
        <begin position="110"/>
        <end position="134"/>
    </location>
</feature>
<dbReference type="InterPro" id="IPR045860">
    <property type="entry name" value="Snake_toxin-like_sf"/>
</dbReference>
<protein>
    <recommendedName>
        <fullName evidence="5">receptor protein serine/threonine kinase</fullName>
        <ecNumber evidence="5">2.7.11.30</ecNumber>
    </recommendedName>
</protein>
<evidence type="ECO:0000256" key="19">
    <source>
        <dbReference type="SAM" id="MobiDB-lite"/>
    </source>
</evidence>
<dbReference type="InterPro" id="IPR000333">
    <property type="entry name" value="TGFB_receptor"/>
</dbReference>
<comment type="cofactor">
    <cofactor evidence="1">
        <name>Mn(2+)</name>
        <dbReference type="ChEBI" id="CHEBI:29035"/>
    </cofactor>
</comment>
<keyword evidence="8 20" id="KW-0812">Transmembrane</keyword>
<sequence length="619" mass="69073">MVDLNTTEPTVRCHCMPLHQCPNRNLMCVSTTGCFHSLLLDTSLKYVVSEHRGCFPNHTNQVDLHCREPPLINPLVYCCSAVDGDYCNRDLAPHLPRSRLAALFSFSDNIMLIMAFLLPLGTLVCGLIAIGLFWQCVLRKRLERHSLPVGFYPRYFSRTRRNTALSAFLSKYLSCFRKCKVDFDRCSEEQHLALSCVEKPRELISCTSGSGSGLPFLVQRTIARHVQLEMCIGKGRFGEVWRALCQGELVAVKIFSSRDESSWARETEVYNAGLLHHPNLLAYYASDMISRGGCTQLWLITAYHQNGSLHDYLSHKTLSLSDSFRLARSIAAGLAFLHTEIRGFQSKPAIVHRDIKSKNVLVRDDREACIADLGLALLQPKFGNGISGHFQTSRIGCDTTSGATESYHLGLSSPGAPQPAGPRVGTKRYMAPELLMAVDPLCSSVAVYPDSSLELSGENLLVGTVVPYLPFEVYQAADVYAMSLVFWELLRCTRGSDKNNPTVEGYQIPYQDMVPTDPTFSQMRNVVCDNYPEDGTQGTDDVCSPADQKSTPSSGAISVNHGRRPPISNRWLDDPYLLRATHLIQECWHWNWSSRLPALRVRKNLEVLESSLVNLTGDT</sequence>
<comment type="similarity">
    <text evidence="4">Belongs to the protein kinase superfamily. TKL Ser/Thr protein kinase family. TGFB receptor subfamily.</text>
</comment>
<feature type="binding site" evidence="18">
    <location>
        <position position="253"/>
    </location>
    <ligand>
        <name>ATP</name>
        <dbReference type="ChEBI" id="CHEBI:30616"/>
    </ligand>
</feature>
<dbReference type="KEGG" id="ovi:T265_02579"/>
<dbReference type="GO" id="GO:0071363">
    <property type="term" value="P:cellular response to growth factor stimulus"/>
    <property type="evidence" value="ECO:0007669"/>
    <property type="project" value="TreeGrafter"/>
</dbReference>
<dbReference type="SUPFAM" id="SSF56112">
    <property type="entry name" value="Protein kinase-like (PK-like)"/>
    <property type="match status" value="1"/>
</dbReference>
<evidence type="ECO:0000256" key="2">
    <source>
        <dbReference type="ARBA" id="ARBA00001946"/>
    </source>
</evidence>
<keyword evidence="9" id="KW-0479">Metal-binding</keyword>
<evidence type="ECO:0000259" key="21">
    <source>
        <dbReference type="PROSITE" id="PS50011"/>
    </source>
</evidence>
<evidence type="ECO:0000256" key="9">
    <source>
        <dbReference type="ARBA" id="ARBA00022723"/>
    </source>
</evidence>
<dbReference type="PROSITE" id="PS51256">
    <property type="entry name" value="GS"/>
    <property type="match status" value="1"/>
</dbReference>
<dbReference type="GO" id="GO:0005524">
    <property type="term" value="F:ATP binding"/>
    <property type="evidence" value="ECO:0007669"/>
    <property type="project" value="UniProtKB-UniRule"/>
</dbReference>
<dbReference type="CDD" id="cd23586">
    <property type="entry name" value="TFP_LU_ECD_sma6"/>
    <property type="match status" value="1"/>
</dbReference>
<keyword evidence="10" id="KW-0732">Signal</keyword>
<evidence type="ECO:0000256" key="13">
    <source>
        <dbReference type="ARBA" id="ARBA00022840"/>
    </source>
</evidence>
<dbReference type="Gene3D" id="1.10.510.10">
    <property type="entry name" value="Transferase(Phosphotransferase) domain 1"/>
    <property type="match status" value="1"/>
</dbReference>
<evidence type="ECO:0000256" key="18">
    <source>
        <dbReference type="PROSITE-ProRule" id="PRU10141"/>
    </source>
</evidence>
<dbReference type="CTD" id="20316767"/>
<keyword evidence="13 18" id="KW-0067">ATP-binding</keyword>
<evidence type="ECO:0000256" key="17">
    <source>
        <dbReference type="ARBA" id="ARBA00023170"/>
    </source>
</evidence>
<evidence type="ECO:0000256" key="11">
    <source>
        <dbReference type="ARBA" id="ARBA00022741"/>
    </source>
</evidence>
<feature type="region of interest" description="Disordered" evidence="19">
    <location>
        <begin position="536"/>
        <end position="560"/>
    </location>
</feature>
<keyword evidence="12" id="KW-0418">Kinase</keyword>
<dbReference type="GeneID" id="20316767"/>
<evidence type="ECO:0000256" key="4">
    <source>
        <dbReference type="ARBA" id="ARBA00009605"/>
    </source>
</evidence>
<evidence type="ECO:0000256" key="5">
    <source>
        <dbReference type="ARBA" id="ARBA00012401"/>
    </source>
</evidence>
<dbReference type="STRING" id="6198.A0A074ZUK3"/>
<dbReference type="InterPro" id="IPR000719">
    <property type="entry name" value="Prot_kinase_dom"/>
</dbReference>
<keyword evidence="16 20" id="KW-0472">Membrane</keyword>
<dbReference type="InterPro" id="IPR011009">
    <property type="entry name" value="Kinase-like_dom_sf"/>
</dbReference>
<evidence type="ECO:0000256" key="20">
    <source>
        <dbReference type="SAM" id="Phobius"/>
    </source>
</evidence>
<reference evidence="23 24" key="1">
    <citation type="submission" date="2013-11" db="EMBL/GenBank/DDBJ databases">
        <title>Opisthorchis viverrini - life in the bile duct.</title>
        <authorList>
            <person name="Young N.D."/>
            <person name="Nagarajan N."/>
            <person name="Lin S.J."/>
            <person name="Korhonen P.K."/>
            <person name="Jex A.R."/>
            <person name="Hall R.S."/>
            <person name="Safavi-Hemami H."/>
            <person name="Kaewkong W."/>
            <person name="Bertrand D."/>
            <person name="Gao S."/>
            <person name="Seet Q."/>
            <person name="Wongkham S."/>
            <person name="Teh B.T."/>
            <person name="Wongkham C."/>
            <person name="Intapan P.M."/>
            <person name="Maleewong W."/>
            <person name="Yang X."/>
            <person name="Hu M."/>
            <person name="Wang Z."/>
            <person name="Hofmann A."/>
            <person name="Sternberg P.W."/>
            <person name="Tan P."/>
            <person name="Wang J."/>
            <person name="Gasser R.B."/>
        </authorList>
    </citation>
    <scope>NUCLEOTIDE SEQUENCE [LARGE SCALE GENOMIC DNA]</scope>
</reference>
<feature type="compositionally biased region" description="Polar residues" evidence="19">
    <location>
        <begin position="547"/>
        <end position="557"/>
    </location>
</feature>
<feature type="domain" description="GS" evidence="22">
    <location>
        <begin position="195"/>
        <end position="225"/>
    </location>
</feature>
<dbReference type="Proteomes" id="UP000054324">
    <property type="component" value="Unassembled WGS sequence"/>
</dbReference>
<evidence type="ECO:0000256" key="12">
    <source>
        <dbReference type="ARBA" id="ARBA00022777"/>
    </source>
</evidence>
<evidence type="ECO:0000256" key="15">
    <source>
        <dbReference type="ARBA" id="ARBA00022989"/>
    </source>
</evidence>
<evidence type="ECO:0000256" key="10">
    <source>
        <dbReference type="ARBA" id="ARBA00022729"/>
    </source>
</evidence>
<dbReference type="SMART" id="SM00467">
    <property type="entry name" value="GS"/>
    <property type="match status" value="1"/>
</dbReference>
<dbReference type="PANTHER" id="PTHR23255:SF72">
    <property type="entry name" value="RECEPTOR PROTEIN SERINE_THREONINE KINASE"/>
    <property type="match status" value="1"/>
</dbReference>
<dbReference type="RefSeq" id="XP_009165122.1">
    <property type="nucleotide sequence ID" value="XM_009166858.1"/>
</dbReference>
<gene>
    <name evidence="23" type="ORF">T265_02579</name>
</gene>
<dbReference type="OrthoDB" id="69842at2759"/>
<evidence type="ECO:0000256" key="3">
    <source>
        <dbReference type="ARBA" id="ARBA00004479"/>
    </source>
</evidence>
<evidence type="ECO:0000256" key="16">
    <source>
        <dbReference type="ARBA" id="ARBA00023136"/>
    </source>
</evidence>
<evidence type="ECO:0000256" key="6">
    <source>
        <dbReference type="ARBA" id="ARBA00022527"/>
    </source>
</evidence>
<evidence type="ECO:0000259" key="22">
    <source>
        <dbReference type="PROSITE" id="PS51256"/>
    </source>
</evidence>
<dbReference type="Gene3D" id="3.30.200.20">
    <property type="entry name" value="Phosphorylase Kinase, domain 1"/>
    <property type="match status" value="1"/>
</dbReference>
<dbReference type="Pfam" id="PF07714">
    <property type="entry name" value="PK_Tyr_Ser-Thr"/>
    <property type="match status" value="1"/>
</dbReference>
<keyword evidence="17" id="KW-0675">Receptor</keyword>
<keyword evidence="14" id="KW-0460">Magnesium</keyword>
<dbReference type="InterPro" id="IPR001245">
    <property type="entry name" value="Ser-Thr/Tyr_kinase_cat_dom"/>
</dbReference>
<comment type="cofactor">
    <cofactor evidence="2">
        <name>Mg(2+)</name>
        <dbReference type="ChEBI" id="CHEBI:18420"/>
    </cofactor>
</comment>
<dbReference type="Pfam" id="PF01064">
    <property type="entry name" value="Activin_recp"/>
    <property type="match status" value="1"/>
</dbReference>
<evidence type="ECO:0000313" key="23">
    <source>
        <dbReference type="EMBL" id="KER31133.1"/>
    </source>
</evidence>
<keyword evidence="11 18" id="KW-0547">Nucleotide-binding</keyword>
<dbReference type="SMART" id="SM00220">
    <property type="entry name" value="S_TKc"/>
    <property type="match status" value="1"/>
</dbReference>
<evidence type="ECO:0000256" key="8">
    <source>
        <dbReference type="ARBA" id="ARBA00022692"/>
    </source>
</evidence>
<name>A0A074ZUK3_OPIVI</name>
<organism evidence="23 24">
    <name type="scientific">Opisthorchis viverrini</name>
    <name type="common">Southeast Asian liver fluke</name>
    <dbReference type="NCBI Taxonomy" id="6198"/>
    <lineage>
        <taxon>Eukaryota</taxon>
        <taxon>Metazoa</taxon>
        <taxon>Spiralia</taxon>
        <taxon>Lophotrochozoa</taxon>
        <taxon>Platyhelminthes</taxon>
        <taxon>Trematoda</taxon>
        <taxon>Digenea</taxon>
        <taxon>Opisthorchiida</taxon>
        <taxon>Opisthorchiata</taxon>
        <taxon>Opisthorchiidae</taxon>
        <taxon>Opisthorchis</taxon>
    </lineage>
</organism>
<dbReference type="GO" id="GO:0043235">
    <property type="term" value="C:receptor complex"/>
    <property type="evidence" value="ECO:0007669"/>
    <property type="project" value="TreeGrafter"/>
</dbReference>
<dbReference type="InterPro" id="IPR017441">
    <property type="entry name" value="Protein_kinase_ATP_BS"/>
</dbReference>
<dbReference type="InterPro" id="IPR008271">
    <property type="entry name" value="Ser/Thr_kinase_AS"/>
</dbReference>
<keyword evidence="7" id="KW-0808">Transferase</keyword>
<dbReference type="GO" id="GO:0004675">
    <property type="term" value="F:transmembrane receptor protein serine/threonine kinase activity"/>
    <property type="evidence" value="ECO:0007669"/>
    <property type="project" value="UniProtKB-EC"/>
</dbReference>
<dbReference type="Gene3D" id="2.10.60.10">
    <property type="entry name" value="CD59"/>
    <property type="match status" value="1"/>
</dbReference>